<proteinExistence type="predicted"/>
<comment type="caution">
    <text evidence="2">The sequence shown here is derived from an EMBL/GenBank/DDBJ whole genome shotgun (WGS) entry which is preliminary data.</text>
</comment>
<organism evidence="2 3">
    <name type="scientific">Pseudonocardia alni</name>
    <name type="common">Amycolata alni</name>
    <dbReference type="NCBI Taxonomy" id="33907"/>
    <lineage>
        <taxon>Bacteria</taxon>
        <taxon>Bacillati</taxon>
        <taxon>Actinomycetota</taxon>
        <taxon>Actinomycetes</taxon>
        <taxon>Pseudonocardiales</taxon>
        <taxon>Pseudonocardiaceae</taxon>
        <taxon>Pseudonocardia</taxon>
    </lineage>
</organism>
<evidence type="ECO:0000256" key="1">
    <source>
        <dbReference type="SAM" id="MobiDB-lite"/>
    </source>
</evidence>
<accession>A0A852W2J1</accession>
<dbReference type="AlphaFoldDB" id="A0A852W2J1"/>
<evidence type="ECO:0000313" key="2">
    <source>
        <dbReference type="EMBL" id="NYG03368.1"/>
    </source>
</evidence>
<keyword evidence="3" id="KW-1185">Reference proteome</keyword>
<reference evidence="2 3" key="1">
    <citation type="submission" date="2020-07" db="EMBL/GenBank/DDBJ databases">
        <title>Sequencing the genomes of 1000 actinobacteria strains.</title>
        <authorList>
            <person name="Klenk H.-P."/>
        </authorList>
    </citation>
    <scope>NUCLEOTIDE SEQUENCE [LARGE SCALE GENOMIC DNA]</scope>
    <source>
        <strain evidence="2 3">DSM 44749</strain>
    </source>
</reference>
<feature type="region of interest" description="Disordered" evidence="1">
    <location>
        <begin position="51"/>
        <end position="79"/>
    </location>
</feature>
<sequence length="153" mass="15232">MERPTRPVLQIALWTAAAAGALLLGLTAVGSIGSDLAGTQTQPLSAEQVDARLAQQAATAAPPAPAPVPTTAPASAPPAVVQAGTAGNILVRCDGAAPRIVSVNPAQGWEREDDTDIGPAEVVFDGDDVPDVRVTLSCAGGVPAGRVATVPED</sequence>
<dbReference type="RefSeq" id="WP_073576603.1">
    <property type="nucleotide sequence ID" value="NZ_BAAAJZ010000003.1"/>
</dbReference>
<dbReference type="GeneID" id="98053360"/>
<name>A0A852W2J1_PSEA5</name>
<dbReference type="EMBL" id="JACCCZ010000001">
    <property type="protein sequence ID" value="NYG03368.1"/>
    <property type="molecule type" value="Genomic_DNA"/>
</dbReference>
<evidence type="ECO:0000313" key="3">
    <source>
        <dbReference type="Proteomes" id="UP000549695"/>
    </source>
</evidence>
<dbReference type="Proteomes" id="UP000549695">
    <property type="component" value="Unassembled WGS sequence"/>
</dbReference>
<gene>
    <name evidence="2" type="ORF">HDA37_003653</name>
</gene>
<protein>
    <submittedName>
        <fullName evidence="2">Uncharacterized protein</fullName>
    </submittedName>
</protein>